<sequence>MGKQLLLSTGAQIGRTLGRPAPLPTTEPGLLMLGREINSRLEPGRRDTREWALLLESTPSASTLSPGAGVPPPPRDFTDRLTVVRQLKREATRPAKGRSRAALLWGPPGIGCGVTALYFAAEHSALHPDGQFYVDLRDVAGDQAVEPVVVLQRVLREMNVGPDDMPATESGCQDLYRRLTNGRRALVVIDHATSAAQVRPLIPNTPELFLLVVASGPPFALDAQRIEVPPLTDRDAKELLKRAAGAESVALAKARLPGILERCAGNGYALRAAAARLLAVRTPLAGPLDRPRSPDPVRSTVRAVCAGLPPATVRLCRLVALGNWPAVNADLAGWAADISPDDAAPMLAEAADAQLIQPLGDGRYRFRPEVCRYFADTAGPELGVPACSAAVARMLTGLLRQAEHAAHAALPQSWRVAEAPEQGEPYAGEAEGLAALVAERANLLRAVPVAEEYQHVETCLRLARALWPLVLKAGHWAEALSALRTAARCADEWQPESRTSAALHFQLAHCLGQLRRWEEAEGEALTAVAHERHAGHLLGEASSIEYLGLLHLYQLDGEAAVERFAEARRCYLRIVSAQGEEDRHLRRALALLERHRGRALWVMGALTESRAQLESARAHFEREGERYNLARTLTDLAETAHAAGDNAEALAHIAEAERLLPADAAPHLRYLTNLRCRCEADR</sequence>
<evidence type="ECO:0000313" key="2">
    <source>
        <dbReference type="EMBL" id="MDJ1133467.1"/>
    </source>
</evidence>
<dbReference type="SUPFAM" id="SSF52540">
    <property type="entry name" value="P-loop containing nucleoside triphosphate hydrolases"/>
    <property type="match status" value="1"/>
</dbReference>
<dbReference type="Gene3D" id="1.25.40.10">
    <property type="entry name" value="Tetratricopeptide repeat domain"/>
    <property type="match status" value="1"/>
</dbReference>
<dbReference type="EMBL" id="JANCPR020000014">
    <property type="protein sequence ID" value="MDJ1133467.1"/>
    <property type="molecule type" value="Genomic_DNA"/>
</dbReference>
<evidence type="ECO:0000256" key="1">
    <source>
        <dbReference type="SAM" id="MobiDB-lite"/>
    </source>
</evidence>
<name>A0ABT6ZX94_9ACTN</name>
<dbReference type="InterPro" id="IPR011990">
    <property type="entry name" value="TPR-like_helical_dom_sf"/>
</dbReference>
<gene>
    <name evidence="2" type="ORF">NMN56_016140</name>
</gene>
<feature type="region of interest" description="Disordered" evidence="1">
    <location>
        <begin position="58"/>
        <end position="77"/>
    </location>
</feature>
<accession>A0ABT6ZX94</accession>
<dbReference type="SUPFAM" id="SSF48452">
    <property type="entry name" value="TPR-like"/>
    <property type="match status" value="1"/>
</dbReference>
<comment type="caution">
    <text evidence="2">The sequence shown here is derived from an EMBL/GenBank/DDBJ whole genome shotgun (WGS) entry which is preliminary data.</text>
</comment>
<dbReference type="RefSeq" id="WP_280842610.1">
    <property type="nucleotide sequence ID" value="NZ_JANCPR020000014.1"/>
</dbReference>
<dbReference type="Proteomes" id="UP001214441">
    <property type="component" value="Unassembled WGS sequence"/>
</dbReference>
<evidence type="ECO:0000313" key="3">
    <source>
        <dbReference type="Proteomes" id="UP001214441"/>
    </source>
</evidence>
<organism evidence="2 3">
    <name type="scientific">Streptomyces iconiensis</name>
    <dbReference type="NCBI Taxonomy" id="1384038"/>
    <lineage>
        <taxon>Bacteria</taxon>
        <taxon>Bacillati</taxon>
        <taxon>Actinomycetota</taxon>
        <taxon>Actinomycetes</taxon>
        <taxon>Kitasatosporales</taxon>
        <taxon>Streptomycetaceae</taxon>
        <taxon>Streptomyces</taxon>
    </lineage>
</organism>
<dbReference type="InterPro" id="IPR027417">
    <property type="entry name" value="P-loop_NTPase"/>
</dbReference>
<keyword evidence="3" id="KW-1185">Reference proteome</keyword>
<protein>
    <submittedName>
        <fullName evidence="2">Tetratricopeptide repeat protein</fullName>
    </submittedName>
</protein>
<reference evidence="2 3" key="1">
    <citation type="submission" date="2023-05" db="EMBL/GenBank/DDBJ databases">
        <title>Streptantibioticus silvisoli sp. nov., acidotolerant actinomycetes 1 from pine litter.</title>
        <authorList>
            <person name="Swiecimska M."/>
            <person name="Golinska P."/>
            <person name="Sangal V."/>
            <person name="Wachnowicz B."/>
            <person name="Goodfellow M."/>
        </authorList>
    </citation>
    <scope>NUCLEOTIDE SEQUENCE [LARGE SCALE GENOMIC DNA]</scope>
    <source>
        <strain evidence="2 3">DSM 42109</strain>
    </source>
</reference>
<proteinExistence type="predicted"/>
<dbReference type="Gene3D" id="3.40.50.300">
    <property type="entry name" value="P-loop containing nucleotide triphosphate hydrolases"/>
    <property type="match status" value="1"/>
</dbReference>